<gene>
    <name evidence="3" type="ORF">AUL39_00995</name>
</gene>
<feature type="transmembrane region" description="Helical" evidence="1">
    <location>
        <begin position="30"/>
        <end position="51"/>
    </location>
</feature>
<dbReference type="Proteomes" id="UP000054078">
    <property type="component" value="Unassembled WGS sequence"/>
</dbReference>
<proteinExistence type="predicted"/>
<feature type="transmembrane region" description="Helical" evidence="1">
    <location>
        <begin position="166"/>
        <end position="185"/>
    </location>
</feature>
<dbReference type="AlphaFoldDB" id="A0A100YWG2"/>
<organism evidence="3 4">
    <name type="scientific">Tractidigestivibacter scatoligenes</name>
    <name type="common">Olsenella scatoligenes</name>
    <dbReference type="NCBI Taxonomy" id="1299998"/>
    <lineage>
        <taxon>Bacteria</taxon>
        <taxon>Bacillati</taxon>
        <taxon>Actinomycetota</taxon>
        <taxon>Coriobacteriia</taxon>
        <taxon>Coriobacteriales</taxon>
        <taxon>Atopobiaceae</taxon>
        <taxon>Tractidigestivibacter</taxon>
    </lineage>
</organism>
<feature type="transmembrane region" description="Helical" evidence="1">
    <location>
        <begin position="132"/>
        <end position="154"/>
    </location>
</feature>
<evidence type="ECO:0000259" key="2">
    <source>
        <dbReference type="Pfam" id="PF14501"/>
    </source>
</evidence>
<feature type="transmembrane region" description="Helical" evidence="1">
    <location>
        <begin position="63"/>
        <end position="86"/>
    </location>
</feature>
<evidence type="ECO:0000313" key="3">
    <source>
        <dbReference type="EMBL" id="KUH58953.1"/>
    </source>
</evidence>
<feature type="transmembrane region" description="Helical" evidence="1">
    <location>
        <begin position="7"/>
        <end position="24"/>
    </location>
</feature>
<dbReference type="SUPFAM" id="SSF55874">
    <property type="entry name" value="ATPase domain of HSP90 chaperone/DNA topoisomerase II/histidine kinase"/>
    <property type="match status" value="1"/>
</dbReference>
<dbReference type="STRING" id="1299998.AUL39_00995"/>
<dbReference type="Gene3D" id="3.30.565.10">
    <property type="entry name" value="Histidine kinase-like ATPase, C-terminal domain"/>
    <property type="match status" value="1"/>
</dbReference>
<dbReference type="EMBL" id="LOJF01000001">
    <property type="protein sequence ID" value="KUH58953.1"/>
    <property type="molecule type" value="Genomic_DNA"/>
</dbReference>
<accession>A0A100YWG2</accession>
<dbReference type="Pfam" id="PF14501">
    <property type="entry name" value="HATPase_c_5"/>
    <property type="match status" value="1"/>
</dbReference>
<reference evidence="3 4" key="1">
    <citation type="submission" date="2015-12" db="EMBL/GenBank/DDBJ databases">
        <title>Draft Genome Sequence of Olsenella scatoligenes SK9K4T; a Producer of 3-Methylindole- (skatole) and 4-Methylphenol- (p-cresol) Isolated from Pig Feces.</title>
        <authorList>
            <person name="Li X."/>
            <person name="Borg B."/>
            <person name="Canibe N."/>
        </authorList>
    </citation>
    <scope>NUCLEOTIDE SEQUENCE [LARGE SCALE GENOMIC DNA]</scope>
    <source>
        <strain evidence="3 4">SK9K4</strain>
    </source>
</reference>
<keyword evidence="1" id="KW-0812">Transmembrane</keyword>
<feature type="domain" description="Sensor histidine kinase NatK-like C-terminal" evidence="2">
    <location>
        <begin position="333"/>
        <end position="435"/>
    </location>
</feature>
<comment type="caution">
    <text evidence="3">The sequence shown here is derived from an EMBL/GenBank/DDBJ whole genome shotgun (WGS) entry which is preliminary data.</text>
</comment>
<keyword evidence="1" id="KW-1133">Transmembrane helix</keyword>
<name>A0A100YWG2_TRASO</name>
<sequence length="438" mass="47817">MDTIHALLSILDFLVPLGLLATALPRRTGFAWRVAIAVVGFAFYFLFTWFAGRGLVLSGGDKLASLLTQVAFFSTFVLLMVGMVAICFEGTAWTALFCASAAYSAQNLAAGTRDFIGICLGTGVQAPGSEPAAFNVLISAAVVLGFYLLFVRPIRKQGLTLVEDRAALLLLAVVIFFNIAFDIASKNLLRYGVSITYVLIISFAHLSVCLLVLYLEYELLFNRRLQVEAAATARLMSDRERQYQMSRETIEAINMKCHDIRHQIRHFPGSGASVDPAVLADIAREVDVYDSKVQTGNEGIDTILSEKRLHCEGKGIEFDCVADGSALRFLSNAELYSLFGNLLDNAIEAVERLDDPTERIVSLNVRSAAGMATIHEENYFDGSVHMKDGAPVSTKGDQLNHGYGFRSMRTIVESHGGAITCGTNGRVFYVNAVIPQPE</sequence>
<keyword evidence="1" id="KW-0472">Membrane</keyword>
<keyword evidence="4" id="KW-1185">Reference proteome</keyword>
<feature type="transmembrane region" description="Helical" evidence="1">
    <location>
        <begin position="191"/>
        <end position="215"/>
    </location>
</feature>
<dbReference type="InterPro" id="IPR032834">
    <property type="entry name" value="NatK-like_C"/>
</dbReference>
<evidence type="ECO:0000256" key="1">
    <source>
        <dbReference type="SAM" id="Phobius"/>
    </source>
</evidence>
<dbReference type="CDD" id="cd16935">
    <property type="entry name" value="HATPase_AgrC-ComD-like"/>
    <property type="match status" value="1"/>
</dbReference>
<protein>
    <recommendedName>
        <fullName evidence="2">Sensor histidine kinase NatK-like C-terminal domain-containing protein</fullName>
    </recommendedName>
</protein>
<dbReference type="InterPro" id="IPR036890">
    <property type="entry name" value="HATPase_C_sf"/>
</dbReference>
<evidence type="ECO:0000313" key="4">
    <source>
        <dbReference type="Proteomes" id="UP000054078"/>
    </source>
</evidence>